<feature type="compositionally biased region" description="Low complexity" evidence="1">
    <location>
        <begin position="284"/>
        <end position="297"/>
    </location>
</feature>
<feature type="compositionally biased region" description="Polar residues" evidence="1">
    <location>
        <begin position="617"/>
        <end position="629"/>
    </location>
</feature>
<gene>
    <name evidence="3" type="ORF">CC78DRAFT_604194</name>
</gene>
<feature type="region of interest" description="Disordered" evidence="1">
    <location>
        <begin position="505"/>
        <end position="566"/>
    </location>
</feature>
<feature type="region of interest" description="Disordered" evidence="1">
    <location>
        <begin position="118"/>
        <end position="144"/>
    </location>
</feature>
<evidence type="ECO:0000256" key="1">
    <source>
        <dbReference type="SAM" id="MobiDB-lite"/>
    </source>
</evidence>
<feature type="chain" id="PRO_5040424524" description="EGF-like domain-containing protein" evidence="2">
    <location>
        <begin position="24"/>
        <end position="732"/>
    </location>
</feature>
<dbReference type="EMBL" id="ML986582">
    <property type="protein sequence ID" value="KAF2269483.1"/>
    <property type="molecule type" value="Genomic_DNA"/>
</dbReference>
<name>A0A9P4TQ66_9PLEO</name>
<feature type="signal peptide" evidence="2">
    <location>
        <begin position="1"/>
        <end position="23"/>
    </location>
</feature>
<evidence type="ECO:0008006" key="5">
    <source>
        <dbReference type="Google" id="ProtNLM"/>
    </source>
</evidence>
<accession>A0A9P4TQ66</accession>
<feature type="region of interest" description="Disordered" evidence="1">
    <location>
        <begin position="254"/>
        <end position="311"/>
    </location>
</feature>
<keyword evidence="4" id="KW-1185">Reference proteome</keyword>
<evidence type="ECO:0000256" key="2">
    <source>
        <dbReference type="SAM" id="SignalP"/>
    </source>
</evidence>
<organism evidence="3 4">
    <name type="scientific">Lojkania enalia</name>
    <dbReference type="NCBI Taxonomy" id="147567"/>
    <lineage>
        <taxon>Eukaryota</taxon>
        <taxon>Fungi</taxon>
        <taxon>Dikarya</taxon>
        <taxon>Ascomycota</taxon>
        <taxon>Pezizomycotina</taxon>
        <taxon>Dothideomycetes</taxon>
        <taxon>Pleosporomycetidae</taxon>
        <taxon>Pleosporales</taxon>
        <taxon>Pleosporales incertae sedis</taxon>
        <taxon>Lojkania</taxon>
    </lineage>
</organism>
<sequence length="732" mass="78025">MFNVMKSLLFGAFLLQFLDHARAQVLPEDATLTTAEAVVGLPTGLTSDLGVIGETPNLNALLGGAASLPSELVASLEAMTDLPAGLSDLLGSLAGSTTDSSTTATSETSGSTTITELLGALGSPSGMSEPSRSKSSVSSSTRGINDKGALRIDSLPTLAPLLTPGEIIPGSGIVPEVPGVISEPLLPLISSAQVAASGFIPPGLLPSGLRAPGELPIPPVKLPLPEAIPSTSSLLPVSVSVSSLPLVSPTAAAQNASGFGSKSVEEPSEGFSGAALDNSGSPLSGFSGASSDGFSGESLDKDFGPSSPFPFGGQPMGFGDGPPMVFGGGPGALSGFQDPYEDWNDESEEEEEEEHIGPEGMKHDYDHHGKVETKIDDECPWYCRKKYPKKKYHAHSYSDSGSEHEDKKEYADLKKHSRFFRRMPDLVPDELSALLEDWDLDEEWDSIPDFDIYEVSGLTPDIDLDEALDMAPGFDFDEVVDVAPELDIEDGLALKRKPLGGFKGFKWPQKKSSNNKVSRTNGESGDHDAPASLAQSTKNRKWKKEGKHPKRKKCPKTCFRKPHKPYTATKHGHEILEIDRPSPYISSETMTAEETTITAAAIFPDPTTLITSTATTSDHSSPAEETSSPIEGLGVPPLPPPPPRCPRQCNPFNPLLNKCDITTTCVTDGGHKYYCACRAGYRLNYASPWDTSRQFHVPNPGLNWVYVGPEEKCDKPCNDISCSEVKMAPECV</sequence>
<protein>
    <recommendedName>
        <fullName evidence="5">EGF-like domain-containing protein</fullName>
    </recommendedName>
</protein>
<feature type="compositionally biased region" description="Basic residues" evidence="1">
    <location>
        <begin position="538"/>
        <end position="564"/>
    </location>
</feature>
<dbReference type="OrthoDB" id="291007at2759"/>
<evidence type="ECO:0000313" key="4">
    <source>
        <dbReference type="Proteomes" id="UP000800093"/>
    </source>
</evidence>
<feature type="compositionally biased region" description="Low complexity" evidence="1">
    <location>
        <begin position="128"/>
        <end position="140"/>
    </location>
</feature>
<reference evidence="4" key="1">
    <citation type="journal article" date="2020" name="Stud. Mycol.">
        <title>101 Dothideomycetes genomes: A test case for predicting lifestyles and emergence of pathogens.</title>
        <authorList>
            <person name="Haridas S."/>
            <person name="Albert R."/>
            <person name="Binder M."/>
            <person name="Bloem J."/>
            <person name="LaButti K."/>
            <person name="Salamov A."/>
            <person name="Andreopoulos B."/>
            <person name="Baker S."/>
            <person name="Barry K."/>
            <person name="Bills G."/>
            <person name="Bluhm B."/>
            <person name="Cannon C."/>
            <person name="Castanera R."/>
            <person name="Culley D."/>
            <person name="Daum C."/>
            <person name="Ezra D."/>
            <person name="Gonzalez J."/>
            <person name="Henrissat B."/>
            <person name="Kuo A."/>
            <person name="Liang C."/>
            <person name="Lipzen A."/>
            <person name="Lutzoni F."/>
            <person name="Magnuson J."/>
            <person name="Mondo S."/>
            <person name="Nolan M."/>
            <person name="Ohm R."/>
            <person name="Pangilinan J."/>
            <person name="Park H.-J."/>
            <person name="Ramirez L."/>
            <person name="Alfaro M."/>
            <person name="Sun H."/>
            <person name="Tritt A."/>
            <person name="Yoshinaga Y."/>
            <person name="Zwiers L.-H."/>
            <person name="Turgeon B."/>
            <person name="Goodwin S."/>
            <person name="Spatafora J."/>
            <person name="Crous P."/>
            <person name="Grigoriev I."/>
        </authorList>
    </citation>
    <scope>NUCLEOTIDE SEQUENCE [LARGE SCALE GENOMIC DNA]</scope>
    <source>
        <strain evidence="4">CBS 304.66</strain>
    </source>
</reference>
<proteinExistence type="predicted"/>
<evidence type="ECO:0000313" key="3">
    <source>
        <dbReference type="EMBL" id="KAF2269483.1"/>
    </source>
</evidence>
<feature type="region of interest" description="Disordered" evidence="1">
    <location>
        <begin position="613"/>
        <end position="634"/>
    </location>
</feature>
<feature type="compositionally biased region" description="Polar residues" evidence="1">
    <location>
        <begin position="510"/>
        <end position="523"/>
    </location>
</feature>
<dbReference type="AlphaFoldDB" id="A0A9P4TQ66"/>
<keyword evidence="2" id="KW-0732">Signal</keyword>
<comment type="caution">
    <text evidence="3">The sequence shown here is derived from an EMBL/GenBank/DDBJ whole genome shotgun (WGS) entry which is preliminary data.</text>
</comment>
<dbReference type="Proteomes" id="UP000800093">
    <property type="component" value="Unassembled WGS sequence"/>
</dbReference>